<keyword evidence="3" id="KW-1185">Reference proteome</keyword>
<dbReference type="PATRIC" id="fig|92706.3.peg.1017"/>
<dbReference type="GO" id="GO:0003824">
    <property type="term" value="F:catalytic activity"/>
    <property type="evidence" value="ECO:0007669"/>
    <property type="project" value="TreeGrafter"/>
</dbReference>
<evidence type="ECO:0000313" key="3">
    <source>
        <dbReference type="Proteomes" id="UP000034037"/>
    </source>
</evidence>
<dbReference type="InterPro" id="IPR007138">
    <property type="entry name" value="ABM_dom"/>
</dbReference>
<dbReference type="Gene3D" id="3.30.70.100">
    <property type="match status" value="1"/>
</dbReference>
<dbReference type="Proteomes" id="UP000034037">
    <property type="component" value="Chromosome"/>
</dbReference>
<accession>A0A0F6WQ07</accession>
<gene>
    <name evidence="2" type="ORF">YH66_04900</name>
</gene>
<dbReference type="SUPFAM" id="SSF54909">
    <property type="entry name" value="Dimeric alpha+beta barrel"/>
    <property type="match status" value="1"/>
</dbReference>
<name>A0A0F6WQ07_9CORY</name>
<dbReference type="AlphaFoldDB" id="A0A0F6WQ07"/>
<dbReference type="PANTHER" id="PTHR33336:SF3">
    <property type="entry name" value="ABM DOMAIN-CONTAINING PROTEIN"/>
    <property type="match status" value="1"/>
</dbReference>
<feature type="domain" description="ABM" evidence="1">
    <location>
        <begin position="2"/>
        <end position="92"/>
    </location>
</feature>
<evidence type="ECO:0000259" key="1">
    <source>
        <dbReference type="PROSITE" id="PS51725"/>
    </source>
</evidence>
<evidence type="ECO:0000313" key="2">
    <source>
        <dbReference type="EMBL" id="AKF26938.1"/>
    </source>
</evidence>
<dbReference type="RefSeq" id="WP_003861146.1">
    <property type="nucleotide sequence ID" value="NZ_CP011309.1"/>
</dbReference>
<dbReference type="InterPro" id="IPR011008">
    <property type="entry name" value="Dimeric_a/b-barrel"/>
</dbReference>
<organism evidence="2 3">
    <name type="scientific">[Brevibacterium] flavum</name>
    <dbReference type="NCBI Taxonomy" id="92706"/>
    <lineage>
        <taxon>Bacteria</taxon>
        <taxon>Bacillati</taxon>
        <taxon>Actinomycetota</taxon>
        <taxon>Actinomycetes</taxon>
        <taxon>Mycobacteriales</taxon>
        <taxon>Corynebacteriaceae</taxon>
        <taxon>Corynebacterium</taxon>
    </lineage>
</organism>
<dbReference type="InterPro" id="IPR050744">
    <property type="entry name" value="AI-2_Isomerase_LsrG"/>
</dbReference>
<proteinExistence type="predicted"/>
<dbReference type="PANTHER" id="PTHR33336">
    <property type="entry name" value="QUINOL MONOOXYGENASE YGIN-RELATED"/>
    <property type="match status" value="1"/>
</dbReference>
<sequence length="107" mass="12870">MHIVNIRFKPKAKYVDTFRYTVDKFTESTRTEEGCLYFDWFRNTDYPGEYLVIGVWTDEGAAEHKKSEHFLRAQETLPPLLQQTPMIIQSEFSKKKDWERFSDFTVY</sequence>
<protein>
    <recommendedName>
        <fullName evidence="1">ABM domain-containing protein</fullName>
    </recommendedName>
</protein>
<dbReference type="HOGENOM" id="CLU_131496_7_0_11"/>
<dbReference type="Pfam" id="PF03992">
    <property type="entry name" value="ABM"/>
    <property type="match status" value="1"/>
</dbReference>
<dbReference type="PROSITE" id="PS51725">
    <property type="entry name" value="ABM"/>
    <property type="match status" value="1"/>
</dbReference>
<dbReference type="EMBL" id="CP011309">
    <property type="protein sequence ID" value="AKF26938.1"/>
    <property type="molecule type" value="Genomic_DNA"/>
</dbReference>
<reference evidence="2 3" key="1">
    <citation type="submission" date="2015-04" db="EMBL/GenBank/DDBJ databases">
        <title>Complete Genome Sequence of Brevibacterium flavum ATCC 15168.</title>
        <authorList>
            <person name="Ahn J."/>
            <person name="Park G."/>
            <person name="Jeon W."/>
            <person name="Jang Y."/>
            <person name="Jang M."/>
            <person name="Lee H."/>
            <person name="Lee H."/>
        </authorList>
    </citation>
    <scope>NUCLEOTIDE SEQUENCE [LARGE SCALE GENOMIC DNA]</scope>
    <source>
        <strain evidence="2 3">ATCC 15168</strain>
    </source>
</reference>